<name>E1TIL8_BURSG</name>
<evidence type="ECO:0000256" key="1">
    <source>
        <dbReference type="SAM" id="Phobius"/>
    </source>
</evidence>
<evidence type="ECO:0000313" key="2">
    <source>
        <dbReference type="EMBL" id="ADN61927.1"/>
    </source>
</evidence>
<sequence>MSFSFDTHLPKGFAAAGIAHVSVICSLSGALSTAALAG</sequence>
<gene>
    <name evidence="2" type="ordered locus">BC1003_6028</name>
</gene>
<dbReference type="EMBL" id="CP002218">
    <property type="protein sequence ID" value="ADN61927.1"/>
    <property type="molecule type" value="Genomic_DNA"/>
</dbReference>
<organism evidence="2">
    <name type="scientific">Burkholderia sp. (strain CCGE1003)</name>
    <dbReference type="NCBI Taxonomy" id="640512"/>
    <lineage>
        <taxon>Bacteria</taxon>
        <taxon>Pseudomonadati</taxon>
        <taxon>Pseudomonadota</taxon>
        <taxon>Betaproteobacteria</taxon>
        <taxon>Burkholderiales</taxon>
        <taxon>Burkholderiaceae</taxon>
        <taxon>Burkholderia</taxon>
    </lineage>
</organism>
<dbReference type="AlphaFoldDB" id="E1TIL8"/>
<proteinExistence type="predicted"/>
<dbReference type="STRING" id="640512.BC1003_6028"/>
<protein>
    <submittedName>
        <fullName evidence="2">Uncharacterized protein</fullName>
    </submittedName>
</protein>
<keyword evidence="1" id="KW-0472">Membrane</keyword>
<keyword evidence="1" id="KW-1133">Transmembrane helix</keyword>
<dbReference type="HOGENOM" id="CLU_3325758_0_0_4"/>
<feature type="transmembrane region" description="Helical" evidence="1">
    <location>
        <begin position="12"/>
        <end position="37"/>
    </location>
</feature>
<keyword evidence="1" id="KW-0812">Transmembrane</keyword>
<accession>E1TIL8</accession>
<reference evidence="2" key="1">
    <citation type="submission" date="2010-09" db="EMBL/GenBank/DDBJ databases">
        <title>Complete sequence of chromosome2 of Burkholderia sp. CCGE1003.</title>
        <authorList>
            <consortium name="US DOE Joint Genome Institute"/>
            <person name="Lucas S."/>
            <person name="Copeland A."/>
            <person name="Lapidus A."/>
            <person name="Cheng J.-F."/>
            <person name="Bruce D."/>
            <person name="Goodwin L."/>
            <person name="Pitluck S."/>
            <person name="Daligault H."/>
            <person name="Davenport K."/>
            <person name="Detter J.C."/>
            <person name="Han C."/>
            <person name="Tapia R."/>
            <person name="Land M."/>
            <person name="Hauser L."/>
            <person name="Jeffries C."/>
            <person name="Kyrpides N."/>
            <person name="Ivanova N."/>
            <person name="Ovchinnikova G."/>
            <person name="Martinez-Romero E."/>
            <person name="Rogel M.A."/>
            <person name="Auchtung J."/>
            <person name="Tiedje J.M."/>
            <person name="Woyke T."/>
        </authorList>
    </citation>
    <scope>NUCLEOTIDE SEQUENCE</scope>
    <source>
        <strain evidence="2">CCGE1003</strain>
    </source>
</reference>
<dbReference type="KEGG" id="bgf:BC1003_6028"/>